<protein>
    <submittedName>
        <fullName evidence="1">Uncharacterized protein</fullName>
    </submittedName>
</protein>
<evidence type="ECO:0000313" key="1">
    <source>
        <dbReference type="EMBL" id="MDQ1124307.1"/>
    </source>
</evidence>
<gene>
    <name evidence="1" type="ORF">QE412_002880</name>
</gene>
<accession>A0ABU0TZC8</accession>
<sequence length="79" mass="8555">MADEQVAVVVVRRGRAVGGDAELAQADPLRERLAGDRRRVRCVVVFVLLLPLVREVGELLGREGAPAVIDVRQVGEQSP</sequence>
<evidence type="ECO:0000313" key="2">
    <source>
        <dbReference type="Proteomes" id="UP001226691"/>
    </source>
</evidence>
<reference evidence="1 2" key="1">
    <citation type="submission" date="2023-07" db="EMBL/GenBank/DDBJ databases">
        <title>Functional and genomic diversity of the sorghum phyllosphere microbiome.</title>
        <authorList>
            <person name="Shade A."/>
        </authorList>
    </citation>
    <scope>NUCLEOTIDE SEQUENCE [LARGE SCALE GENOMIC DNA]</scope>
    <source>
        <strain evidence="1 2">SORGH_AS_1207</strain>
    </source>
</reference>
<keyword evidence="2" id="KW-1185">Reference proteome</keyword>
<dbReference type="EMBL" id="JAUTBF010000001">
    <property type="protein sequence ID" value="MDQ1124307.1"/>
    <property type="molecule type" value="Genomic_DNA"/>
</dbReference>
<proteinExistence type="predicted"/>
<organism evidence="1 2">
    <name type="scientific">Microbacterium trichothecenolyticum</name>
    <name type="common">Aureobacterium trichothecenolyticum</name>
    <dbReference type="NCBI Taxonomy" id="69370"/>
    <lineage>
        <taxon>Bacteria</taxon>
        <taxon>Bacillati</taxon>
        <taxon>Actinomycetota</taxon>
        <taxon>Actinomycetes</taxon>
        <taxon>Micrococcales</taxon>
        <taxon>Microbacteriaceae</taxon>
        <taxon>Microbacterium</taxon>
    </lineage>
</organism>
<name>A0ABU0TZC8_MICTR</name>
<dbReference type="Proteomes" id="UP001226691">
    <property type="component" value="Unassembled WGS sequence"/>
</dbReference>
<comment type="caution">
    <text evidence="1">The sequence shown here is derived from an EMBL/GenBank/DDBJ whole genome shotgun (WGS) entry which is preliminary data.</text>
</comment>